<protein>
    <submittedName>
        <fullName evidence="2">Coiled-coil domain-containing protein 34</fullName>
    </submittedName>
</protein>
<accession>A0ABQ9UV11</accession>
<sequence length="108" mass="11740">MRRHGSAGPAGRARPRRGSASLNLAGQMWAAGRWGPTFPPSYTGLSVDCRPRSRPSSGSFAGLEVVRSPSPPLSCSNSTRSLLSPLCHQSFQFDEDDEEWSYRGLPAY</sequence>
<evidence type="ECO:0000313" key="2">
    <source>
        <dbReference type="EMBL" id="KAK2100629.1"/>
    </source>
</evidence>
<evidence type="ECO:0000256" key="1">
    <source>
        <dbReference type="SAM" id="MobiDB-lite"/>
    </source>
</evidence>
<gene>
    <name evidence="2" type="primary">CCDC34</name>
    <name evidence="2" type="ORF">P7K49_021977</name>
</gene>
<proteinExistence type="predicted"/>
<reference evidence="2 3" key="1">
    <citation type="submission" date="2023-05" db="EMBL/GenBank/DDBJ databases">
        <title>B98-5 Cell Line De Novo Hybrid Assembly: An Optical Mapping Approach.</title>
        <authorList>
            <person name="Kananen K."/>
            <person name="Auerbach J.A."/>
            <person name="Kautto E."/>
            <person name="Blachly J.S."/>
        </authorList>
    </citation>
    <scope>NUCLEOTIDE SEQUENCE [LARGE SCALE GENOMIC DNA]</scope>
    <source>
        <strain evidence="2">B95-8</strain>
        <tissue evidence="2">Cell line</tissue>
    </source>
</reference>
<comment type="caution">
    <text evidence="2">The sequence shown here is derived from an EMBL/GenBank/DDBJ whole genome shotgun (WGS) entry which is preliminary data.</text>
</comment>
<feature type="region of interest" description="Disordered" evidence="1">
    <location>
        <begin position="1"/>
        <end position="21"/>
    </location>
</feature>
<name>A0ABQ9UV11_SAGOE</name>
<organism evidence="2 3">
    <name type="scientific">Saguinus oedipus</name>
    <name type="common">Cotton-top tamarin</name>
    <name type="synonym">Oedipomidas oedipus</name>
    <dbReference type="NCBI Taxonomy" id="9490"/>
    <lineage>
        <taxon>Eukaryota</taxon>
        <taxon>Metazoa</taxon>
        <taxon>Chordata</taxon>
        <taxon>Craniata</taxon>
        <taxon>Vertebrata</taxon>
        <taxon>Euteleostomi</taxon>
        <taxon>Mammalia</taxon>
        <taxon>Eutheria</taxon>
        <taxon>Euarchontoglires</taxon>
        <taxon>Primates</taxon>
        <taxon>Haplorrhini</taxon>
        <taxon>Platyrrhini</taxon>
        <taxon>Cebidae</taxon>
        <taxon>Callitrichinae</taxon>
        <taxon>Saguinus</taxon>
    </lineage>
</organism>
<keyword evidence="3" id="KW-1185">Reference proteome</keyword>
<feature type="region of interest" description="Disordered" evidence="1">
    <location>
        <begin position="48"/>
        <end position="71"/>
    </location>
</feature>
<dbReference type="EMBL" id="JASSZA010000010">
    <property type="protein sequence ID" value="KAK2100629.1"/>
    <property type="molecule type" value="Genomic_DNA"/>
</dbReference>
<dbReference type="Proteomes" id="UP001266305">
    <property type="component" value="Unassembled WGS sequence"/>
</dbReference>
<feature type="compositionally biased region" description="Low complexity" evidence="1">
    <location>
        <begin position="1"/>
        <end position="12"/>
    </location>
</feature>
<evidence type="ECO:0000313" key="3">
    <source>
        <dbReference type="Proteomes" id="UP001266305"/>
    </source>
</evidence>